<dbReference type="Pfam" id="PF01936">
    <property type="entry name" value="NYN"/>
    <property type="match status" value="1"/>
</dbReference>
<accession>A0A2A2TIZ5</accession>
<dbReference type="EMBL" id="NTFS01000126">
    <property type="protein sequence ID" value="PAX53894.1"/>
    <property type="molecule type" value="Genomic_DNA"/>
</dbReference>
<evidence type="ECO:0000313" key="3">
    <source>
        <dbReference type="EMBL" id="PAX53894.1"/>
    </source>
</evidence>
<dbReference type="PANTHER" id="PTHR35458:SF8">
    <property type="entry name" value="SLR0650 PROTEIN"/>
    <property type="match status" value="1"/>
</dbReference>
<feature type="region of interest" description="Disordered" evidence="1">
    <location>
        <begin position="12"/>
        <end position="34"/>
    </location>
</feature>
<dbReference type="AlphaFoldDB" id="A0A2A2TIZ5"/>
<reference evidence="3 4" key="1">
    <citation type="submission" date="2017-08" db="EMBL/GenBank/DDBJ databases">
        <title>Draft genome sequence of filamentous cyanobacterium Calothrix elsteri CCALA 953.</title>
        <authorList>
            <person name="Gagunashvili A.N."/>
            <person name="Elster J."/>
            <person name="Andresson O.S."/>
        </authorList>
    </citation>
    <scope>NUCLEOTIDE SEQUENCE [LARGE SCALE GENOMIC DNA]</scope>
    <source>
        <strain evidence="3 4">CCALA 953</strain>
    </source>
</reference>
<evidence type="ECO:0000256" key="1">
    <source>
        <dbReference type="SAM" id="MobiDB-lite"/>
    </source>
</evidence>
<dbReference type="Gene3D" id="3.40.50.1010">
    <property type="entry name" value="5'-nuclease"/>
    <property type="match status" value="1"/>
</dbReference>
<dbReference type="InterPro" id="IPR047140">
    <property type="entry name" value="LabA"/>
</dbReference>
<protein>
    <submittedName>
        <fullName evidence="3">NYN domain-containing protein</fullName>
    </submittedName>
</protein>
<dbReference type="InterPro" id="IPR021139">
    <property type="entry name" value="NYN"/>
</dbReference>
<keyword evidence="4" id="KW-1185">Reference proteome</keyword>
<comment type="caution">
    <text evidence="3">The sequence shown here is derived from an EMBL/GenBank/DDBJ whole genome shotgun (WGS) entry which is preliminary data.</text>
</comment>
<evidence type="ECO:0000259" key="2">
    <source>
        <dbReference type="Pfam" id="PF01936"/>
    </source>
</evidence>
<dbReference type="Proteomes" id="UP000218238">
    <property type="component" value="Unassembled WGS sequence"/>
</dbReference>
<dbReference type="OrthoDB" id="9794137at2"/>
<gene>
    <name evidence="3" type="ORF">CK510_13055</name>
</gene>
<sequence length="196" mass="22123">MEHQITPKLMELGSNDSFPAVGTREKRNSRKTASSENEEKVAIFIDGANLFYAAMHLNLEIDYTKLLRSLTKGRQLLRAYFYTPVDNGNDKQQGFLLWMRRNGYRVFTKDLVYLPDGSKKANMDVEITVDMLALAKYCDTLILLSGDGDLAYAVNAIAYQGVQVEVVSLSSMTSETLIDVADSYTDLDEIREEIQK</sequence>
<dbReference type="GO" id="GO:0004540">
    <property type="term" value="F:RNA nuclease activity"/>
    <property type="evidence" value="ECO:0007669"/>
    <property type="project" value="InterPro"/>
</dbReference>
<name>A0A2A2TIZ5_9CYAN</name>
<feature type="domain" description="NYN" evidence="2">
    <location>
        <begin position="40"/>
        <end position="188"/>
    </location>
</feature>
<organism evidence="3 4">
    <name type="scientific">Brunnivagina elsteri CCALA 953</name>
    <dbReference type="NCBI Taxonomy" id="987040"/>
    <lineage>
        <taxon>Bacteria</taxon>
        <taxon>Bacillati</taxon>
        <taxon>Cyanobacteriota</taxon>
        <taxon>Cyanophyceae</taxon>
        <taxon>Nostocales</taxon>
        <taxon>Calotrichaceae</taxon>
        <taxon>Brunnivagina</taxon>
    </lineage>
</organism>
<proteinExistence type="predicted"/>
<dbReference type="CDD" id="cd10911">
    <property type="entry name" value="PIN_LabA"/>
    <property type="match status" value="1"/>
</dbReference>
<dbReference type="PANTHER" id="PTHR35458">
    <property type="entry name" value="SLR0755 PROTEIN"/>
    <property type="match status" value="1"/>
</dbReference>
<evidence type="ECO:0000313" key="4">
    <source>
        <dbReference type="Proteomes" id="UP000218238"/>
    </source>
</evidence>